<accession>A0A1Q9H3C0</accession>
<comment type="similarity">
    <text evidence="1">Belongs to the UPF0162 family.</text>
</comment>
<evidence type="ECO:0000256" key="1">
    <source>
        <dbReference type="ARBA" id="ARBA00007100"/>
    </source>
</evidence>
<dbReference type="PANTHER" id="PTHR31350">
    <property type="entry name" value="SI:DKEY-261L7.2"/>
    <property type="match status" value="1"/>
</dbReference>
<evidence type="ECO:0000313" key="5">
    <source>
        <dbReference type="Proteomes" id="UP000218676"/>
    </source>
</evidence>
<evidence type="ECO:0000313" key="4">
    <source>
        <dbReference type="EMBL" id="QOD57142.1"/>
    </source>
</evidence>
<dbReference type="Proteomes" id="UP000516656">
    <property type="component" value="Chromosome 1"/>
</dbReference>
<dbReference type="RefSeq" id="WP_044174797.1">
    <property type="nucleotide sequence ID" value="NZ_AP018045.1"/>
</dbReference>
<sequence>MLQFTEDELEQMPLVEGAIEMTSRIDPSFPATWVHLQLENLAKEAEHELMEEINPQLRLEGLLRLFYHQWGFCGDHQQYFSSDNVYLDKVLERRKGIPVTLGSIFIYLAQRLDLPVVGVGFPTQFVMKVTWYDGEILFINPFDGEYVSRHILSSWLIGHRGPFTQLDPEFLETTTHQETLYRWLTVFKSAFLREEQFMTALACSDLALLINPEDPHEIRDRGYIYQQLDCCHAAAEDYSYFIEQCPEDPAADLLKLQVQALNAEPLTLH</sequence>
<protein>
    <submittedName>
        <fullName evidence="4">Tetratricopeptide repeat protein</fullName>
    </submittedName>
</protein>
<evidence type="ECO:0000259" key="2">
    <source>
        <dbReference type="Pfam" id="PF13369"/>
    </source>
</evidence>
<dbReference type="EMBL" id="AP018045">
    <property type="protein sequence ID" value="BAX53907.1"/>
    <property type="molecule type" value="Genomic_DNA"/>
</dbReference>
<proteinExistence type="inferred from homology"/>
<evidence type="ECO:0000313" key="6">
    <source>
        <dbReference type="Proteomes" id="UP000516656"/>
    </source>
</evidence>
<dbReference type="EMBL" id="CP061854">
    <property type="protein sequence ID" value="QOD57142.1"/>
    <property type="molecule type" value="Genomic_DNA"/>
</dbReference>
<evidence type="ECO:0000313" key="3">
    <source>
        <dbReference type="EMBL" id="BAX53907.1"/>
    </source>
</evidence>
<reference evidence="3" key="1">
    <citation type="journal article" date="2017" name="Genome Announc.">
        <title>Whole-Genome Sequence of Photobacterium damselae subsp. piscicida Strain 91-197, Isolated from Hybrid Striped Bass (Morone sp.) in the United States.</title>
        <authorList>
            <person name="Teru Y."/>
            <person name="Hikima J."/>
            <person name="Kono T."/>
            <person name="Sakai M."/>
            <person name="Takano T."/>
            <person name="Hawke J.P."/>
            <person name="Takeyama H."/>
            <person name="Aoki T."/>
        </authorList>
    </citation>
    <scope>NUCLEOTIDE SEQUENCE</scope>
    <source>
        <strain evidence="3">91-197</strain>
    </source>
</reference>
<dbReference type="Proteomes" id="UP000218676">
    <property type="component" value="Chromosome 1"/>
</dbReference>
<dbReference type="SUPFAM" id="SSF48452">
    <property type="entry name" value="TPR-like"/>
    <property type="match status" value="1"/>
</dbReference>
<dbReference type="InterPro" id="IPR032698">
    <property type="entry name" value="SirB1_N"/>
</dbReference>
<dbReference type="Pfam" id="PF13369">
    <property type="entry name" value="Transglut_core2"/>
    <property type="match status" value="1"/>
</dbReference>
<gene>
    <name evidence="4" type="ORF">IC627_03750</name>
    <name evidence="3" type="ORF">PDPUS_1_02533</name>
</gene>
<reference evidence="4 6" key="3">
    <citation type="submission" date="2020-09" db="EMBL/GenBank/DDBJ databases">
        <title>Complete, closed and curated genome sequences of Photobacterium damselae subsp. piscicida isolates from Australia indicate localised evolution and additional plasmid-borne pathogenicity mechanisms.</title>
        <authorList>
            <person name="Baseggio L."/>
            <person name="Silayeva O."/>
            <person name="Buller N."/>
            <person name="Landos M."/>
            <person name="Engelstaedter J."/>
            <person name="Barnes A.C."/>
        </authorList>
    </citation>
    <scope>NUCLEOTIDE SEQUENCE [LARGE SCALE GENOMIC DNA]</scope>
    <source>
        <strain evidence="4 6">AS-16-0540-1</strain>
    </source>
</reference>
<name>A0A1Q9H3C0_PHODP</name>
<dbReference type="GeneID" id="93398502"/>
<dbReference type="Gene3D" id="1.25.40.10">
    <property type="entry name" value="Tetratricopeptide repeat domain"/>
    <property type="match status" value="1"/>
</dbReference>
<organism evidence="3 5">
    <name type="scientific">Photobacterium damsela subsp. piscicida</name>
    <name type="common">Pasteurella piscicida</name>
    <dbReference type="NCBI Taxonomy" id="38294"/>
    <lineage>
        <taxon>Bacteria</taxon>
        <taxon>Pseudomonadati</taxon>
        <taxon>Pseudomonadota</taxon>
        <taxon>Gammaproteobacteria</taxon>
        <taxon>Vibrionales</taxon>
        <taxon>Vibrionaceae</taxon>
        <taxon>Photobacterium</taxon>
    </lineage>
</organism>
<dbReference type="PANTHER" id="PTHR31350:SF21">
    <property type="entry name" value="F-BOX ONLY PROTEIN 21"/>
    <property type="match status" value="1"/>
</dbReference>
<dbReference type="AlphaFoldDB" id="A0A1Q9H3C0"/>
<feature type="domain" description="Protein SirB1 N-terminal" evidence="2">
    <location>
        <begin position="34"/>
        <end position="184"/>
    </location>
</feature>
<reference evidence="5" key="2">
    <citation type="submission" date="2017-05" db="EMBL/GenBank/DDBJ databases">
        <title>Whole genome sequence of fish pathogenic bacteria, Photobacterium damselae subsp. piscicida, strain 91-197, isolated from hybrid striped bass (Morone sp.) in USA.</title>
        <authorList>
            <person name="Teru Y."/>
            <person name="Hikima J."/>
            <person name="Kono T."/>
            <person name="Sakai M."/>
            <person name="Takano T."/>
            <person name="Hawke J.P."/>
            <person name="Takeyama H."/>
            <person name="Aoki T."/>
        </authorList>
    </citation>
    <scope>NUCLEOTIDE SEQUENCE [LARGE SCALE GENOMIC DNA]</scope>
    <source>
        <strain evidence="5">91-197</strain>
    </source>
</reference>
<dbReference type="Pfam" id="PF13371">
    <property type="entry name" value="TPR_9"/>
    <property type="match status" value="1"/>
</dbReference>
<dbReference type="InterPro" id="IPR011990">
    <property type="entry name" value="TPR-like_helical_dom_sf"/>
</dbReference>